<dbReference type="GO" id="GO:0004497">
    <property type="term" value="F:monooxygenase activity"/>
    <property type="evidence" value="ECO:0007669"/>
    <property type="project" value="UniProtKB-KW"/>
</dbReference>
<dbReference type="PRINTS" id="PR00463">
    <property type="entry name" value="EP450I"/>
</dbReference>
<evidence type="ECO:0000256" key="4">
    <source>
        <dbReference type="ARBA" id="ARBA00023002"/>
    </source>
</evidence>
<keyword evidence="4 7" id="KW-0560">Oxidoreductase</keyword>
<evidence type="ECO:0000313" key="9">
    <source>
        <dbReference type="Proteomes" id="UP000011626"/>
    </source>
</evidence>
<dbReference type="STRING" id="797114.C475_19928"/>
<dbReference type="Pfam" id="PF00067">
    <property type="entry name" value="p450"/>
    <property type="match status" value="1"/>
</dbReference>
<comment type="similarity">
    <text evidence="1 7">Belongs to the cytochrome P450 family.</text>
</comment>
<dbReference type="InterPro" id="IPR036396">
    <property type="entry name" value="Cyt_P450_sf"/>
</dbReference>
<keyword evidence="3 7" id="KW-0479">Metal-binding</keyword>
<comment type="caution">
    <text evidence="8">The sequence shown here is derived from an EMBL/GenBank/DDBJ whole genome shotgun (WGS) entry which is preliminary data.</text>
</comment>
<dbReference type="OrthoDB" id="9881at2157"/>
<dbReference type="GO" id="GO:0016705">
    <property type="term" value="F:oxidoreductase activity, acting on paired donors, with incorporation or reduction of molecular oxygen"/>
    <property type="evidence" value="ECO:0007669"/>
    <property type="project" value="InterPro"/>
</dbReference>
<evidence type="ECO:0000313" key="8">
    <source>
        <dbReference type="EMBL" id="ELZ20567.1"/>
    </source>
</evidence>
<evidence type="ECO:0000256" key="1">
    <source>
        <dbReference type="ARBA" id="ARBA00010617"/>
    </source>
</evidence>
<evidence type="ECO:0000256" key="3">
    <source>
        <dbReference type="ARBA" id="ARBA00022723"/>
    </source>
</evidence>
<dbReference type="PANTHER" id="PTHR24291">
    <property type="entry name" value="CYTOCHROME P450 FAMILY 4"/>
    <property type="match status" value="1"/>
</dbReference>
<sequence>MSETPPGPKGEPLFGSSRRYARDPFSFISALEETYDDVANFDMGPMETYMVTGPTDIERILVSEADSYRKPEFQNDALGDLLGDGLLLSEGETWERQRELANPAFRMSRLMGMADRVTGHAESMVGGWTAGQTVDSEGAMARVTLHVILDLMMGVELSDSRVRTVQDQLDPLGRRFEPDPLRFAMPDWVPMPGDEEFESAVATLDDVLDDIVAARRGREGVRGVSTVLDSPTEGDGPPMDFLSLLLRAQDRGEQSAEMLRDEMMTMLLAGHDTTALTLTYTWYLLSEHPEAERRVQEEVDDVVGDERPNMDHVREFEYLDWVINEAMRLYPPVFTIFREPTEPVELGGYRVDAGSTLMLPQWGVHRSARYWDDPETFDPERFSPDRRDDRPRFAFFPFGGGPRHCIGKHLSLLEAKLIVATVVSEYELDFQGEGPLELMPSLTMHPRQTMEFRVEER</sequence>
<dbReference type="GO" id="GO:0005506">
    <property type="term" value="F:iron ion binding"/>
    <property type="evidence" value="ECO:0007669"/>
    <property type="project" value="InterPro"/>
</dbReference>
<proteinExistence type="inferred from homology"/>
<evidence type="ECO:0000256" key="2">
    <source>
        <dbReference type="ARBA" id="ARBA00022617"/>
    </source>
</evidence>
<keyword evidence="6 7" id="KW-0503">Monooxygenase</keyword>
<dbReference type="InterPro" id="IPR017972">
    <property type="entry name" value="Cyt_P450_CS"/>
</dbReference>
<dbReference type="GO" id="GO:0020037">
    <property type="term" value="F:heme binding"/>
    <property type="evidence" value="ECO:0007669"/>
    <property type="project" value="InterPro"/>
</dbReference>
<dbReference type="PROSITE" id="PS00086">
    <property type="entry name" value="CYTOCHROME_P450"/>
    <property type="match status" value="1"/>
</dbReference>
<reference evidence="8 9" key="1">
    <citation type="journal article" date="2014" name="PLoS Genet.">
        <title>Phylogenetically driven sequencing of extremely halophilic archaea reveals strategies for static and dynamic osmo-response.</title>
        <authorList>
            <person name="Becker E.A."/>
            <person name="Seitzer P.M."/>
            <person name="Tritt A."/>
            <person name="Larsen D."/>
            <person name="Krusor M."/>
            <person name="Yao A.I."/>
            <person name="Wu D."/>
            <person name="Madern D."/>
            <person name="Eisen J.A."/>
            <person name="Darling A.E."/>
            <person name="Facciotti M.T."/>
        </authorList>
    </citation>
    <scope>NUCLEOTIDE SEQUENCE [LARGE SCALE GENOMIC DNA]</scope>
    <source>
        <strain evidence="8 9">2-9-1</strain>
    </source>
</reference>
<dbReference type="InterPro" id="IPR001128">
    <property type="entry name" value="Cyt_P450"/>
</dbReference>
<keyword evidence="2 7" id="KW-0349">Heme</keyword>
<keyword evidence="9" id="KW-1185">Reference proteome</keyword>
<dbReference type="Gene3D" id="1.10.630.10">
    <property type="entry name" value="Cytochrome P450"/>
    <property type="match status" value="1"/>
</dbReference>
<protein>
    <submittedName>
        <fullName evidence="8">Cytochrome P450</fullName>
    </submittedName>
</protein>
<dbReference type="PANTHER" id="PTHR24291:SF50">
    <property type="entry name" value="BIFUNCTIONAL ALBAFLAVENONE MONOOXYGENASE_TERPENE SYNTHASE"/>
    <property type="match status" value="1"/>
</dbReference>
<gene>
    <name evidence="8" type="ORF">C475_19928</name>
</gene>
<dbReference type="AlphaFoldDB" id="M0CDY9"/>
<dbReference type="RefSeq" id="WP_006885649.1">
    <property type="nucleotide sequence ID" value="NZ_AOIU01000045.1"/>
</dbReference>
<evidence type="ECO:0000256" key="7">
    <source>
        <dbReference type="RuleBase" id="RU000461"/>
    </source>
</evidence>
<dbReference type="eggNOG" id="arCOG02814">
    <property type="taxonomic scope" value="Archaea"/>
</dbReference>
<evidence type="ECO:0000256" key="6">
    <source>
        <dbReference type="ARBA" id="ARBA00023033"/>
    </source>
</evidence>
<name>M0CDY9_9EURY</name>
<evidence type="ECO:0000256" key="5">
    <source>
        <dbReference type="ARBA" id="ARBA00023004"/>
    </source>
</evidence>
<dbReference type="PRINTS" id="PR00385">
    <property type="entry name" value="P450"/>
</dbReference>
<dbReference type="SUPFAM" id="SSF48264">
    <property type="entry name" value="Cytochrome P450"/>
    <property type="match status" value="1"/>
</dbReference>
<dbReference type="InterPro" id="IPR050196">
    <property type="entry name" value="Cytochrome_P450_Monoox"/>
</dbReference>
<dbReference type="PATRIC" id="fig|797114.5.peg.4011"/>
<dbReference type="InterPro" id="IPR002401">
    <property type="entry name" value="Cyt_P450_E_grp-I"/>
</dbReference>
<organism evidence="8 9">
    <name type="scientific">Halosimplex carlsbadense 2-9-1</name>
    <dbReference type="NCBI Taxonomy" id="797114"/>
    <lineage>
        <taxon>Archaea</taxon>
        <taxon>Methanobacteriati</taxon>
        <taxon>Methanobacteriota</taxon>
        <taxon>Stenosarchaea group</taxon>
        <taxon>Halobacteria</taxon>
        <taxon>Halobacteriales</taxon>
        <taxon>Haloarculaceae</taxon>
        <taxon>Halosimplex</taxon>
    </lineage>
</organism>
<dbReference type="EMBL" id="AOIU01000045">
    <property type="protein sequence ID" value="ELZ20567.1"/>
    <property type="molecule type" value="Genomic_DNA"/>
</dbReference>
<keyword evidence="5 7" id="KW-0408">Iron</keyword>
<dbReference type="Proteomes" id="UP000011626">
    <property type="component" value="Unassembled WGS sequence"/>
</dbReference>
<accession>M0CDY9</accession>